<keyword evidence="9" id="KW-1185">Reference proteome</keyword>
<feature type="region of interest" description="Disordered" evidence="6">
    <location>
        <begin position="46"/>
        <end position="75"/>
    </location>
</feature>
<keyword evidence="1" id="KW-0479">Metal-binding</keyword>
<feature type="compositionally biased region" description="Basic and acidic residues" evidence="6">
    <location>
        <begin position="112"/>
        <end position="124"/>
    </location>
</feature>
<evidence type="ECO:0000256" key="5">
    <source>
        <dbReference type="ARBA" id="ARBA00023163"/>
    </source>
</evidence>
<feature type="region of interest" description="Disordered" evidence="6">
    <location>
        <begin position="92"/>
        <end position="141"/>
    </location>
</feature>
<dbReference type="PANTHER" id="PTHR33304:SF36">
    <property type="entry name" value="GB|AAF26970.1-RELATED"/>
    <property type="match status" value="1"/>
</dbReference>
<keyword evidence="2" id="KW-0863">Zinc-finger</keyword>
<comment type="caution">
    <text evidence="8">The sequence shown here is derived from an EMBL/GenBank/DDBJ whole genome shotgun (WGS) entry which is preliminary data.</text>
</comment>
<evidence type="ECO:0000256" key="6">
    <source>
        <dbReference type="SAM" id="MobiDB-lite"/>
    </source>
</evidence>
<evidence type="ECO:0000259" key="7">
    <source>
        <dbReference type="Pfam" id="PF23121"/>
    </source>
</evidence>
<evidence type="ECO:0000313" key="8">
    <source>
        <dbReference type="EMBL" id="RXH96434.1"/>
    </source>
</evidence>
<evidence type="ECO:0000256" key="1">
    <source>
        <dbReference type="ARBA" id="ARBA00022723"/>
    </source>
</evidence>
<dbReference type="GO" id="GO:0140566">
    <property type="term" value="F:histone reader activity"/>
    <property type="evidence" value="ECO:0007669"/>
    <property type="project" value="InterPro"/>
</dbReference>
<accession>A0A498JRG3</accession>
<dbReference type="GO" id="GO:0034244">
    <property type="term" value="P:negative regulation of transcription elongation by RNA polymerase II"/>
    <property type="evidence" value="ECO:0007669"/>
    <property type="project" value="InterPro"/>
</dbReference>
<dbReference type="GO" id="GO:0008270">
    <property type="term" value="F:zinc ion binding"/>
    <property type="evidence" value="ECO:0007669"/>
    <property type="project" value="UniProtKB-KW"/>
</dbReference>
<evidence type="ECO:0000256" key="2">
    <source>
        <dbReference type="ARBA" id="ARBA00022771"/>
    </source>
</evidence>
<protein>
    <recommendedName>
        <fullName evidence="7">AIPP2-like SPOC-like domain-containing protein</fullName>
    </recommendedName>
</protein>
<dbReference type="InterPro" id="IPR056280">
    <property type="entry name" value="AIPP2-like_SPOC"/>
</dbReference>
<proteinExistence type="predicted"/>
<keyword evidence="3" id="KW-0862">Zinc</keyword>
<dbReference type="AlphaFoldDB" id="A0A498JRG3"/>
<gene>
    <name evidence="8" type="ORF">DVH24_008938</name>
</gene>
<sequence>MKILLMFVPEIWVCETCRYGGTATKKSVRKELSHKAAGSNTFEMVRSEMSPSMRSRRLTEETGSSGRLRKQMSPGTGRVKFIPFEAIRMSSSGAQRVEISSPRKLHSSSGRVDARETMSRRTTIEFKSAPNKSSSEKGKETYKSVPAGHVKLFGHGSEGISSTTQAQESKSCTELKYKAIPIEYKNQVRSKKESLDTPGSLEILDTVACGQFYDGFRAHIPEKVHPKALECSRLMPNVLRCTLLPCCDCWAEIFQNYSPTVNDMALFFSPGDFERSKQQYFSLLELLETRDMALRTDINGVSLLIFSSKRLDTDSYGSDVDSFLWGAYYPAKGRLAAPPLLNYDSQANAANVEQ</sequence>
<dbReference type="Proteomes" id="UP000290289">
    <property type="component" value="Chromosome 6"/>
</dbReference>
<keyword evidence="4" id="KW-0805">Transcription regulation</keyword>
<feature type="domain" description="AIPP2-like SPOC-like" evidence="7">
    <location>
        <begin position="199"/>
        <end position="328"/>
    </location>
</feature>
<evidence type="ECO:0000256" key="4">
    <source>
        <dbReference type="ARBA" id="ARBA00023015"/>
    </source>
</evidence>
<evidence type="ECO:0000256" key="3">
    <source>
        <dbReference type="ARBA" id="ARBA00022833"/>
    </source>
</evidence>
<name>A0A498JRG3_MALDO</name>
<dbReference type="InterPro" id="IPR049914">
    <property type="entry name" value="PHD1-3/5-6"/>
</dbReference>
<organism evidence="8 9">
    <name type="scientific">Malus domestica</name>
    <name type="common">Apple</name>
    <name type="synonym">Pyrus malus</name>
    <dbReference type="NCBI Taxonomy" id="3750"/>
    <lineage>
        <taxon>Eukaryota</taxon>
        <taxon>Viridiplantae</taxon>
        <taxon>Streptophyta</taxon>
        <taxon>Embryophyta</taxon>
        <taxon>Tracheophyta</taxon>
        <taxon>Spermatophyta</taxon>
        <taxon>Magnoliopsida</taxon>
        <taxon>eudicotyledons</taxon>
        <taxon>Gunneridae</taxon>
        <taxon>Pentapetalae</taxon>
        <taxon>rosids</taxon>
        <taxon>fabids</taxon>
        <taxon>Rosales</taxon>
        <taxon>Rosaceae</taxon>
        <taxon>Amygdaloideae</taxon>
        <taxon>Maleae</taxon>
        <taxon>Malus</taxon>
    </lineage>
</organism>
<evidence type="ECO:0000313" key="9">
    <source>
        <dbReference type="Proteomes" id="UP000290289"/>
    </source>
</evidence>
<dbReference type="PANTHER" id="PTHR33304">
    <property type="match status" value="1"/>
</dbReference>
<keyword evidence="5" id="KW-0804">Transcription</keyword>
<dbReference type="Pfam" id="PF23121">
    <property type="entry name" value="SPOC_AIPP2"/>
    <property type="match status" value="1"/>
</dbReference>
<dbReference type="EMBL" id="RDQH01000332">
    <property type="protein sequence ID" value="RXH96434.1"/>
    <property type="molecule type" value="Genomic_DNA"/>
</dbReference>
<dbReference type="STRING" id="3750.A0A498JRG3"/>
<reference evidence="8 9" key="1">
    <citation type="submission" date="2018-10" db="EMBL/GenBank/DDBJ databases">
        <title>A high-quality apple genome assembly.</title>
        <authorList>
            <person name="Hu J."/>
        </authorList>
    </citation>
    <scope>NUCLEOTIDE SEQUENCE [LARGE SCALE GENOMIC DNA]</scope>
    <source>
        <strain evidence="9">cv. HFTH1</strain>
        <tissue evidence="8">Young leaf</tissue>
    </source>
</reference>